<evidence type="ECO:0000313" key="1">
    <source>
        <dbReference type="EMBL" id="KAG7043894.1"/>
    </source>
</evidence>
<name>A0A9P7QUT1_9PEZI</name>
<organism evidence="1 2">
    <name type="scientific">Colletotrichum scovillei</name>
    <dbReference type="NCBI Taxonomy" id="1209932"/>
    <lineage>
        <taxon>Eukaryota</taxon>
        <taxon>Fungi</taxon>
        <taxon>Dikarya</taxon>
        <taxon>Ascomycota</taxon>
        <taxon>Pezizomycotina</taxon>
        <taxon>Sordariomycetes</taxon>
        <taxon>Hypocreomycetidae</taxon>
        <taxon>Glomerellales</taxon>
        <taxon>Glomerellaceae</taxon>
        <taxon>Colletotrichum</taxon>
        <taxon>Colletotrichum acutatum species complex</taxon>
    </lineage>
</organism>
<keyword evidence="2" id="KW-1185">Reference proteome</keyword>
<proteinExistence type="predicted"/>
<comment type="caution">
    <text evidence="1">The sequence shown here is derived from an EMBL/GenBank/DDBJ whole genome shotgun (WGS) entry which is preliminary data.</text>
</comment>
<reference evidence="1" key="1">
    <citation type="submission" date="2021-05" db="EMBL/GenBank/DDBJ databases">
        <title>Comparative genomics of three Colletotrichum scovillei strains and genetic complementation revealed genes involved fungal growth and virulence on chili pepper.</title>
        <authorList>
            <person name="Hsieh D.-K."/>
            <person name="Chuang S.-C."/>
            <person name="Chen C.-Y."/>
            <person name="Chao Y.-T."/>
            <person name="Lu M.-Y.J."/>
            <person name="Lee M.-H."/>
            <person name="Shih M.-C."/>
        </authorList>
    </citation>
    <scope>NUCLEOTIDE SEQUENCE</scope>
    <source>
        <strain evidence="1">Coll-153</strain>
    </source>
</reference>
<dbReference type="EMBL" id="JAESDN010000011">
    <property type="protein sequence ID" value="KAG7043894.1"/>
    <property type="molecule type" value="Genomic_DNA"/>
</dbReference>
<gene>
    <name evidence="1" type="ORF">JMJ77_011715</name>
</gene>
<dbReference type="AlphaFoldDB" id="A0A9P7QUT1"/>
<evidence type="ECO:0000313" key="2">
    <source>
        <dbReference type="Proteomes" id="UP000699042"/>
    </source>
</evidence>
<accession>A0A9P7QUT1</accession>
<dbReference type="Proteomes" id="UP000699042">
    <property type="component" value="Unassembled WGS sequence"/>
</dbReference>
<sequence length="179" mass="19666">MTSRAIAAFGHAATIKTWTCIRTVALGPASIKSSNSQRRASSDDPSLSWSLFLRRTATAEEQGARAFTESSCTAQGQYHWPRAPSKTPNFPSSLSVRVHRQTRTFGVTGGFSHEELAYSGRLCLSLGSLEPQELSSAHQRANVQALMANQTHRWNVLIDFGSSESSWPEQHLNLDSAFK</sequence>
<protein>
    <submittedName>
        <fullName evidence="1">Uncharacterized protein</fullName>
    </submittedName>
</protein>